<keyword evidence="5" id="KW-0046">Antibiotic resistance</keyword>
<dbReference type="InterPro" id="IPR000412">
    <property type="entry name" value="ABC_2_transport"/>
</dbReference>
<proteinExistence type="predicted"/>
<name>A0A1A9ACT2_9ACTN</name>
<dbReference type="AlphaFoldDB" id="A0A1A9ACT2"/>
<evidence type="ECO:0000313" key="9">
    <source>
        <dbReference type="Proteomes" id="UP000198765"/>
    </source>
</evidence>
<dbReference type="Proteomes" id="UP000198765">
    <property type="component" value="Chromosome I"/>
</dbReference>
<dbReference type="GO" id="GO:0043190">
    <property type="term" value="C:ATP-binding cassette (ABC) transporter complex"/>
    <property type="evidence" value="ECO:0007669"/>
    <property type="project" value="InterPro"/>
</dbReference>
<dbReference type="PANTHER" id="PTHR43229:SF2">
    <property type="entry name" value="NODULATION PROTEIN J"/>
    <property type="match status" value="1"/>
</dbReference>
<evidence type="ECO:0000313" key="8">
    <source>
        <dbReference type="EMBL" id="SBT53923.1"/>
    </source>
</evidence>
<dbReference type="PIRSF" id="PIRSF006648">
    <property type="entry name" value="DrrB"/>
    <property type="match status" value="1"/>
</dbReference>
<keyword evidence="9" id="KW-1185">Reference proteome</keyword>
<dbReference type="EMBL" id="LT594324">
    <property type="protein sequence ID" value="SBT53923.1"/>
    <property type="molecule type" value="Genomic_DNA"/>
</dbReference>
<evidence type="ECO:0000256" key="1">
    <source>
        <dbReference type="ARBA" id="ARBA00004141"/>
    </source>
</evidence>
<organism evidence="8 9">
    <name type="scientific">Micromonospora narathiwatensis</name>
    <dbReference type="NCBI Taxonomy" id="299146"/>
    <lineage>
        <taxon>Bacteria</taxon>
        <taxon>Bacillati</taxon>
        <taxon>Actinomycetota</taxon>
        <taxon>Actinomycetes</taxon>
        <taxon>Micromonosporales</taxon>
        <taxon>Micromonosporaceae</taxon>
        <taxon>Micromonospora</taxon>
    </lineage>
</organism>
<evidence type="ECO:0000259" key="7">
    <source>
        <dbReference type="Pfam" id="PF01061"/>
    </source>
</evidence>
<evidence type="ECO:0000256" key="2">
    <source>
        <dbReference type="ARBA" id="ARBA00022692"/>
    </source>
</evidence>
<keyword evidence="2 6" id="KW-0812">Transmembrane</keyword>
<dbReference type="Pfam" id="PF01061">
    <property type="entry name" value="ABC2_membrane"/>
    <property type="match status" value="1"/>
</dbReference>
<evidence type="ECO:0000256" key="3">
    <source>
        <dbReference type="ARBA" id="ARBA00022989"/>
    </source>
</evidence>
<feature type="transmembrane region" description="Helical" evidence="6">
    <location>
        <begin position="129"/>
        <end position="152"/>
    </location>
</feature>
<dbReference type="InterPro" id="IPR013525">
    <property type="entry name" value="ABC2_TM"/>
</dbReference>
<keyword evidence="3 6" id="KW-1133">Transmembrane helix</keyword>
<protein>
    <submittedName>
        <fullName evidence="8">ABC-2 type transport system permease protein</fullName>
    </submittedName>
</protein>
<feature type="domain" description="ABC-2 type transporter transmembrane" evidence="7">
    <location>
        <begin position="9"/>
        <end position="204"/>
    </location>
</feature>
<dbReference type="RefSeq" id="WP_091200354.1">
    <property type="nucleotide sequence ID" value="NZ_LT594324.1"/>
</dbReference>
<feature type="transmembrane region" description="Helical" evidence="6">
    <location>
        <begin position="47"/>
        <end position="66"/>
    </location>
</feature>
<dbReference type="OrthoDB" id="3745966at2"/>
<keyword evidence="4 6" id="KW-0472">Membrane</keyword>
<gene>
    <name evidence="8" type="ORF">GA0070621_5076</name>
</gene>
<dbReference type="PANTHER" id="PTHR43229">
    <property type="entry name" value="NODULATION PROTEIN J"/>
    <property type="match status" value="1"/>
</dbReference>
<comment type="subcellular location">
    <subcellularLocation>
        <location evidence="1">Membrane</location>
        <topology evidence="1">Multi-pass membrane protein</topology>
    </subcellularLocation>
</comment>
<dbReference type="GO" id="GO:0046677">
    <property type="term" value="P:response to antibiotic"/>
    <property type="evidence" value="ECO:0007669"/>
    <property type="project" value="UniProtKB-KW"/>
</dbReference>
<feature type="transmembrane region" description="Helical" evidence="6">
    <location>
        <begin position="99"/>
        <end position="123"/>
    </location>
</feature>
<accession>A0A1A9ACT2</accession>
<evidence type="ECO:0000256" key="5">
    <source>
        <dbReference type="ARBA" id="ARBA00023251"/>
    </source>
</evidence>
<feature type="transmembrane region" description="Helical" evidence="6">
    <location>
        <begin position="20"/>
        <end position="41"/>
    </location>
</feature>
<evidence type="ECO:0000256" key="4">
    <source>
        <dbReference type="ARBA" id="ARBA00023136"/>
    </source>
</evidence>
<feature type="transmembrane region" description="Helical" evidence="6">
    <location>
        <begin position="217"/>
        <end position="237"/>
    </location>
</feature>
<dbReference type="GO" id="GO:0140359">
    <property type="term" value="F:ABC-type transporter activity"/>
    <property type="evidence" value="ECO:0007669"/>
    <property type="project" value="InterPro"/>
</dbReference>
<reference evidence="8 9" key="1">
    <citation type="submission" date="2016-06" db="EMBL/GenBank/DDBJ databases">
        <authorList>
            <person name="Kjaerup R.B."/>
            <person name="Dalgaard T.S."/>
            <person name="Juul-Madsen H.R."/>
        </authorList>
    </citation>
    <scope>NUCLEOTIDE SEQUENCE [LARGE SCALE GENOMIC DNA]</scope>
    <source>
        <strain evidence="8 9">DSM 45248</strain>
    </source>
</reference>
<feature type="transmembrane region" description="Helical" evidence="6">
    <location>
        <begin position="159"/>
        <end position="178"/>
    </location>
</feature>
<dbReference type="PATRIC" id="fig|299146.4.peg.5239"/>
<evidence type="ECO:0000256" key="6">
    <source>
        <dbReference type="SAM" id="Phobius"/>
    </source>
</evidence>
<dbReference type="InterPro" id="IPR051784">
    <property type="entry name" value="Nod_factor_ABC_transporter"/>
</dbReference>
<sequence>MPLALVHARYQLLETVRIPVAIFGSAFFPAAAMLFFVVPFAGHDAAGATYATAAMVTFAVMSANIFQYGIGVAEDRDKPWDPYTRTLPAGPAPRLAGRILAGLALTYLSMIPVVVIAAVATAARVTPMQFLLGAGAIAVIAVPFTLLGLAIGYSLPSKAAIVVAQLVFFPLAFGGGLLSGGPDNAPGFIKAIAPYLPTRGAVEVVWAATTDWRPDPVSMVMLGVWVVVLAAVAAWAYRRDEGRRFT</sequence>